<feature type="transmembrane region" description="Helical" evidence="1">
    <location>
        <begin position="149"/>
        <end position="168"/>
    </location>
</feature>
<keyword evidence="1" id="KW-0812">Transmembrane</keyword>
<gene>
    <name evidence="3" type="ORF">I585_00755</name>
    <name evidence="2" type="ORF">UAI_00824</name>
</gene>
<dbReference type="EMBL" id="AJAK01000007">
    <property type="protein sequence ID" value="EOH80783.1"/>
    <property type="molecule type" value="Genomic_DNA"/>
</dbReference>
<dbReference type="eggNOG" id="COG4905">
    <property type="taxonomic scope" value="Bacteria"/>
</dbReference>
<feature type="transmembrane region" description="Helical" evidence="1">
    <location>
        <begin position="39"/>
        <end position="58"/>
    </location>
</feature>
<dbReference type="Proteomes" id="UP000013783">
    <property type="component" value="Unassembled WGS sequence"/>
</dbReference>
<dbReference type="EMBL" id="ASWA01000002">
    <property type="protein sequence ID" value="EOT69292.1"/>
    <property type="molecule type" value="Genomic_DNA"/>
</dbReference>
<keyword evidence="1" id="KW-0472">Membrane</keyword>
<feature type="transmembrane region" description="Helical" evidence="1">
    <location>
        <begin position="105"/>
        <end position="128"/>
    </location>
</feature>
<proteinExistence type="predicted"/>
<dbReference type="Pfam" id="PF06541">
    <property type="entry name" value="ABC_trans_CmpB"/>
    <property type="match status" value="1"/>
</dbReference>
<name>R2PC72_9ENTE</name>
<evidence type="ECO:0000313" key="2">
    <source>
        <dbReference type="EMBL" id="EOH80783.1"/>
    </source>
</evidence>
<dbReference type="STRING" id="71451.RV07_GL001045"/>
<dbReference type="RefSeq" id="WP_010739700.1">
    <property type="nucleotide sequence ID" value="NZ_KB946249.1"/>
</dbReference>
<dbReference type="PATRIC" id="fig|1158601.3.peg.795"/>
<evidence type="ECO:0000313" key="4">
    <source>
        <dbReference type="Proteomes" id="UP000013783"/>
    </source>
</evidence>
<evidence type="ECO:0000313" key="5">
    <source>
        <dbReference type="Proteomes" id="UP000014148"/>
    </source>
</evidence>
<accession>R2PC72</accession>
<dbReference type="AlphaFoldDB" id="R2PC72"/>
<evidence type="ECO:0008006" key="6">
    <source>
        <dbReference type="Google" id="ProtNLM"/>
    </source>
</evidence>
<dbReference type="Proteomes" id="UP000014148">
    <property type="component" value="Unassembled WGS sequence"/>
</dbReference>
<keyword evidence="1" id="KW-1133">Transmembrane helix</keyword>
<reference evidence="3 5" key="2">
    <citation type="submission" date="2013-03" db="EMBL/GenBank/DDBJ databases">
        <title>The Genome Sequence of Enterococcus malodoratus ATCC_43197 (PacBio/Illumina hybrid assembly).</title>
        <authorList>
            <consortium name="The Broad Institute Genomics Platform"/>
            <consortium name="The Broad Institute Genome Sequencing Center for Infectious Disease"/>
            <person name="Earl A."/>
            <person name="Russ C."/>
            <person name="Gilmore M."/>
            <person name="Surin D."/>
            <person name="Walker B."/>
            <person name="Young S."/>
            <person name="Zeng Q."/>
            <person name="Gargeya S."/>
            <person name="Fitzgerald M."/>
            <person name="Haas B."/>
            <person name="Abouelleil A."/>
            <person name="Allen A.W."/>
            <person name="Alvarado L."/>
            <person name="Arachchi H.M."/>
            <person name="Berlin A.M."/>
            <person name="Chapman S.B."/>
            <person name="Gainer-Dewar J."/>
            <person name="Goldberg J."/>
            <person name="Griggs A."/>
            <person name="Gujja S."/>
            <person name="Hansen M."/>
            <person name="Howarth C."/>
            <person name="Imamovic A."/>
            <person name="Ireland A."/>
            <person name="Larimer J."/>
            <person name="McCowan C."/>
            <person name="Murphy C."/>
            <person name="Pearson M."/>
            <person name="Poon T.W."/>
            <person name="Priest M."/>
            <person name="Roberts A."/>
            <person name="Saif S."/>
            <person name="Shea T."/>
            <person name="Sisk P."/>
            <person name="Sykes S."/>
            <person name="Wortman J."/>
            <person name="Nusbaum C."/>
            <person name="Birren B."/>
        </authorList>
    </citation>
    <scope>NUCLEOTIDE SEQUENCE [LARGE SCALE GENOMIC DNA]</scope>
    <source>
        <strain evidence="3 5">ATCC 43197</strain>
    </source>
</reference>
<feature type="transmembrane region" description="Helical" evidence="1">
    <location>
        <begin position="7"/>
        <end position="27"/>
    </location>
</feature>
<organism evidence="2 4">
    <name type="scientific">Enterococcus malodoratus ATCC 43197</name>
    <dbReference type="NCBI Taxonomy" id="1158601"/>
    <lineage>
        <taxon>Bacteria</taxon>
        <taxon>Bacillati</taxon>
        <taxon>Bacillota</taxon>
        <taxon>Bacilli</taxon>
        <taxon>Lactobacillales</taxon>
        <taxon>Enterococcaceae</taxon>
        <taxon>Enterococcus</taxon>
    </lineage>
</organism>
<evidence type="ECO:0000256" key="1">
    <source>
        <dbReference type="SAM" id="Phobius"/>
    </source>
</evidence>
<sequence length="205" mass="23454">MKAAKLFWIFILSSMIGFLIENGYRFLLTGNFVWHRGVIIGPFLPIYGMGACVFTLVLRRVHSTIKLFILGALIGGVTEFLGSLIKEVLLGIKLWDYSHHPFNLLGRISLVYLCFWGILCVLFIKIILPFLSDLIEKSGVGRMKNMTRIVFLVFTLNLTFSGLALQRWNERQSGASAENQFERRMDKLFPDKVLEKVYPSLEQSN</sequence>
<keyword evidence="5" id="KW-1185">Reference proteome</keyword>
<dbReference type="InterPro" id="IPR010540">
    <property type="entry name" value="CmpB_TMEM229"/>
</dbReference>
<protein>
    <recommendedName>
        <fullName evidence="6">ABC transporter permease</fullName>
    </recommendedName>
</protein>
<reference evidence="2 4" key="1">
    <citation type="submission" date="2013-02" db="EMBL/GenBank/DDBJ databases">
        <title>The Genome Sequence of Enterococcus malodoratus ATCC_43197.</title>
        <authorList>
            <consortium name="The Broad Institute Genome Sequencing Platform"/>
            <consortium name="The Broad Institute Genome Sequencing Center for Infectious Disease"/>
            <person name="Earl A.M."/>
            <person name="Gilmore M.S."/>
            <person name="Lebreton F."/>
            <person name="Walker B."/>
            <person name="Young S.K."/>
            <person name="Zeng Q."/>
            <person name="Gargeya S."/>
            <person name="Fitzgerald M."/>
            <person name="Haas B."/>
            <person name="Abouelleil A."/>
            <person name="Alvarado L."/>
            <person name="Arachchi H.M."/>
            <person name="Berlin A.M."/>
            <person name="Chapman S.B."/>
            <person name="Dewar J."/>
            <person name="Goldberg J."/>
            <person name="Griggs A."/>
            <person name="Gujja S."/>
            <person name="Hansen M."/>
            <person name="Howarth C."/>
            <person name="Imamovic A."/>
            <person name="Larimer J."/>
            <person name="McCowan C."/>
            <person name="Murphy C."/>
            <person name="Neiman D."/>
            <person name="Pearson M."/>
            <person name="Priest M."/>
            <person name="Roberts A."/>
            <person name="Saif S."/>
            <person name="Shea T."/>
            <person name="Sisk P."/>
            <person name="Sykes S."/>
            <person name="Wortman J."/>
            <person name="Nusbaum C."/>
            <person name="Birren B."/>
        </authorList>
    </citation>
    <scope>NUCLEOTIDE SEQUENCE [LARGE SCALE GENOMIC DNA]</scope>
    <source>
        <strain evidence="2 4">ATCC 43197</strain>
    </source>
</reference>
<evidence type="ECO:0000313" key="3">
    <source>
        <dbReference type="EMBL" id="EOT69292.1"/>
    </source>
</evidence>
<comment type="caution">
    <text evidence="2">The sequence shown here is derived from an EMBL/GenBank/DDBJ whole genome shotgun (WGS) entry which is preliminary data.</text>
</comment>